<evidence type="ECO:0000313" key="2">
    <source>
        <dbReference type="Proteomes" id="UP000070433"/>
    </source>
</evidence>
<organism evidence="1 2">
    <name type="scientific">Ramlibacter tataouinensis</name>
    <dbReference type="NCBI Taxonomy" id="94132"/>
    <lineage>
        <taxon>Bacteria</taxon>
        <taxon>Pseudomonadati</taxon>
        <taxon>Pseudomonadota</taxon>
        <taxon>Betaproteobacteria</taxon>
        <taxon>Burkholderiales</taxon>
        <taxon>Comamonadaceae</taxon>
        <taxon>Ramlibacter</taxon>
    </lineage>
</organism>
<reference evidence="1 2" key="1">
    <citation type="journal article" date="2014" name="Int. J. Syst. Evol. Microbiol.">
        <title>Ramlibacter solisilvae sp. nov., isolated from forest soil, and emended description of the genus Ramlibacter.</title>
        <authorList>
            <person name="Lee H.J."/>
            <person name="Lee S.H."/>
            <person name="Lee S.S."/>
            <person name="Lee J.S."/>
            <person name="Kim Y."/>
            <person name="Kim S.C."/>
            <person name="Jeon C.O."/>
        </authorList>
    </citation>
    <scope>NUCLEOTIDE SEQUENCE [LARGE SCALE GENOMIC DNA]</scope>
    <source>
        <strain evidence="1 2">5-10</strain>
    </source>
</reference>
<protein>
    <submittedName>
        <fullName evidence="1">Uncharacterized protein</fullName>
    </submittedName>
</protein>
<gene>
    <name evidence="1" type="ORF">UC35_06020</name>
</gene>
<dbReference type="EMBL" id="CP010951">
    <property type="protein sequence ID" value="AMO22524.1"/>
    <property type="molecule type" value="Genomic_DNA"/>
</dbReference>
<dbReference type="RefSeq" id="WP_061497161.1">
    <property type="nucleotide sequence ID" value="NZ_CP010951.1"/>
</dbReference>
<accession>A0A127JR70</accession>
<dbReference type="OrthoDB" id="8907991at2"/>
<proteinExistence type="predicted"/>
<evidence type="ECO:0000313" key="1">
    <source>
        <dbReference type="EMBL" id="AMO22524.1"/>
    </source>
</evidence>
<name>A0A127JR70_9BURK</name>
<sequence length="86" mass="9315">MELRLQLLETFNARGSDGATYKLCAYDRLAPDLSMAPGSERWESTGKVEYRLDDGRSVEVDGQGGLRIAGSGVVLTPEGTRARPSL</sequence>
<dbReference type="AlphaFoldDB" id="A0A127JR70"/>
<keyword evidence="2" id="KW-1185">Reference proteome</keyword>
<dbReference type="Proteomes" id="UP000070433">
    <property type="component" value="Chromosome"/>
</dbReference>